<dbReference type="InterPro" id="IPR032587">
    <property type="entry name" value="DUF4911"/>
</dbReference>
<dbReference type="Proteomes" id="UP000231632">
    <property type="component" value="Unassembled WGS sequence"/>
</dbReference>
<protein>
    <recommendedName>
        <fullName evidence="3">DUF4911 domain-containing protein</fullName>
    </recommendedName>
</protein>
<dbReference type="Pfam" id="PF16256">
    <property type="entry name" value="DUF4911"/>
    <property type="match status" value="1"/>
</dbReference>
<comment type="caution">
    <text evidence="1">The sequence shown here is derived from an EMBL/GenBank/DDBJ whole genome shotgun (WGS) entry which is preliminary data.</text>
</comment>
<dbReference type="STRING" id="1921010.MMIC_P1353"/>
<organism evidence="1 2">
    <name type="scientific">Mariprofundus micogutta</name>
    <dbReference type="NCBI Taxonomy" id="1921010"/>
    <lineage>
        <taxon>Bacteria</taxon>
        <taxon>Pseudomonadati</taxon>
        <taxon>Pseudomonadota</taxon>
        <taxon>Candidatius Mariprofundia</taxon>
        <taxon>Mariprofundales</taxon>
        <taxon>Mariprofundaceae</taxon>
        <taxon>Mariprofundus</taxon>
    </lineage>
</organism>
<proteinExistence type="predicted"/>
<name>A0A1L8CN98_9PROT</name>
<dbReference type="RefSeq" id="WP_171966471.1">
    <property type="nucleotide sequence ID" value="NZ_BDFD01000010.1"/>
</dbReference>
<sequence length="87" mass="10003">MASKQTLIIEVKLSSKQTFIFQSLLEAEEGLAVMRCFDPEHKKQQLWTTPDQRGELLEWLSTLPEAVEVQLSDEWVWRDARSNGGVV</sequence>
<keyword evidence="2" id="KW-1185">Reference proteome</keyword>
<reference evidence="1 2" key="1">
    <citation type="journal article" date="2017" name="Arch. Microbiol.">
        <title>Mariprofundus micogutta sp. nov., a novel iron-oxidizing zetaproteobacterium isolated from a deep-sea hydrothermal field at the Bayonnaise knoll of the Izu-Ogasawara arc, and a description of Mariprofundales ord. nov. and Zetaproteobacteria classis nov.</title>
        <authorList>
            <person name="Makita H."/>
            <person name="Tanaka E."/>
            <person name="Mitsunobu S."/>
            <person name="Miyazaki M."/>
            <person name="Nunoura T."/>
            <person name="Uematsu K."/>
            <person name="Takaki Y."/>
            <person name="Nishi S."/>
            <person name="Shimamura S."/>
            <person name="Takai K."/>
        </authorList>
    </citation>
    <scope>NUCLEOTIDE SEQUENCE [LARGE SCALE GENOMIC DNA]</scope>
    <source>
        <strain evidence="1 2">ET2</strain>
    </source>
</reference>
<dbReference type="AlphaFoldDB" id="A0A1L8CN98"/>
<evidence type="ECO:0000313" key="1">
    <source>
        <dbReference type="EMBL" id="GAV20388.1"/>
    </source>
</evidence>
<accession>A0A1L8CN98</accession>
<gene>
    <name evidence="1" type="ORF">MMIC_P1353</name>
</gene>
<evidence type="ECO:0008006" key="3">
    <source>
        <dbReference type="Google" id="ProtNLM"/>
    </source>
</evidence>
<dbReference type="EMBL" id="BDFD01000010">
    <property type="protein sequence ID" value="GAV20388.1"/>
    <property type="molecule type" value="Genomic_DNA"/>
</dbReference>
<evidence type="ECO:0000313" key="2">
    <source>
        <dbReference type="Proteomes" id="UP000231632"/>
    </source>
</evidence>